<proteinExistence type="inferred from homology"/>
<dbReference type="InterPro" id="IPR045002">
    <property type="entry name" value="Ech1-like"/>
</dbReference>
<comment type="similarity">
    <text evidence="1 2">Belongs to the enoyl-CoA hydratase/isomerase family.</text>
</comment>
<evidence type="ECO:0000313" key="4">
    <source>
        <dbReference type="Proteomes" id="UP000754644"/>
    </source>
</evidence>
<sequence>MENRVLIDIQDHVAHVRLNRPDKMNALDDAMFAAIVDAGEQLKANKDIRAVVLSGEGRAFCAGLDMGNFANMASGNPDAATAKSETPTDTLGRLERRTHGLANRAQYTSWVWRELPVPVIAALHGVAFGGGCQISIGADMRYAAPGTK</sequence>
<evidence type="ECO:0000256" key="2">
    <source>
        <dbReference type="RuleBase" id="RU003707"/>
    </source>
</evidence>
<dbReference type="EMBL" id="JABMOJ010000523">
    <property type="protein sequence ID" value="NQV66467.1"/>
    <property type="molecule type" value="Genomic_DNA"/>
</dbReference>
<reference evidence="3" key="1">
    <citation type="submission" date="2020-05" db="EMBL/GenBank/DDBJ databases">
        <title>Sulfur intermediates as new biogeochemical hubs in an aquatic model microbial ecosystem.</title>
        <authorList>
            <person name="Vigneron A."/>
        </authorList>
    </citation>
    <scope>NUCLEOTIDE SEQUENCE</scope>
    <source>
        <strain evidence="3">Bin.250</strain>
    </source>
</reference>
<dbReference type="Gene3D" id="3.90.226.10">
    <property type="entry name" value="2-enoyl-CoA Hydratase, Chain A, domain 1"/>
    <property type="match status" value="1"/>
</dbReference>
<dbReference type="PANTHER" id="PTHR43149:SF1">
    <property type="entry name" value="DELTA(3,5)-DELTA(2,4)-DIENOYL-COA ISOMERASE, MITOCHONDRIAL"/>
    <property type="match status" value="1"/>
</dbReference>
<dbReference type="PROSITE" id="PS00166">
    <property type="entry name" value="ENOYL_COA_HYDRATASE"/>
    <property type="match status" value="1"/>
</dbReference>
<dbReference type="SUPFAM" id="SSF52096">
    <property type="entry name" value="ClpP/crotonase"/>
    <property type="match status" value="1"/>
</dbReference>
<evidence type="ECO:0000313" key="3">
    <source>
        <dbReference type="EMBL" id="NQV66467.1"/>
    </source>
</evidence>
<dbReference type="AlphaFoldDB" id="A0A973AAF9"/>
<dbReference type="CDD" id="cd06558">
    <property type="entry name" value="crotonase-like"/>
    <property type="match status" value="1"/>
</dbReference>
<organism evidence="3 4">
    <name type="scientific">SAR86 cluster bacterium</name>
    <dbReference type="NCBI Taxonomy" id="2030880"/>
    <lineage>
        <taxon>Bacteria</taxon>
        <taxon>Pseudomonadati</taxon>
        <taxon>Pseudomonadota</taxon>
        <taxon>Gammaproteobacteria</taxon>
        <taxon>SAR86 cluster</taxon>
    </lineage>
</organism>
<dbReference type="Proteomes" id="UP000754644">
    <property type="component" value="Unassembled WGS sequence"/>
</dbReference>
<name>A0A973AAF9_9GAMM</name>
<evidence type="ECO:0000256" key="1">
    <source>
        <dbReference type="ARBA" id="ARBA00005254"/>
    </source>
</evidence>
<dbReference type="InterPro" id="IPR018376">
    <property type="entry name" value="Enoyl-CoA_hyd/isom_CS"/>
</dbReference>
<protein>
    <submittedName>
        <fullName evidence="3">Enoyl-CoA hydratase/isomerase family protein</fullName>
    </submittedName>
</protein>
<dbReference type="Pfam" id="PF00378">
    <property type="entry name" value="ECH_1"/>
    <property type="match status" value="1"/>
</dbReference>
<gene>
    <name evidence="3" type="ORF">HQ497_13985</name>
</gene>
<dbReference type="InterPro" id="IPR001753">
    <property type="entry name" value="Enoyl-CoA_hydra/iso"/>
</dbReference>
<dbReference type="PANTHER" id="PTHR43149">
    <property type="entry name" value="ENOYL-COA HYDRATASE"/>
    <property type="match status" value="1"/>
</dbReference>
<dbReference type="InterPro" id="IPR029045">
    <property type="entry name" value="ClpP/crotonase-like_dom_sf"/>
</dbReference>
<feature type="non-terminal residue" evidence="3">
    <location>
        <position position="148"/>
    </location>
</feature>
<comment type="caution">
    <text evidence="3">The sequence shown here is derived from an EMBL/GenBank/DDBJ whole genome shotgun (WGS) entry which is preliminary data.</text>
</comment>
<accession>A0A973AAF9</accession>
<dbReference type="GO" id="GO:0016853">
    <property type="term" value="F:isomerase activity"/>
    <property type="evidence" value="ECO:0007669"/>
    <property type="project" value="InterPro"/>
</dbReference>